<evidence type="ECO:0000313" key="2">
    <source>
        <dbReference type="EMBL" id="AKX34333.1"/>
    </source>
</evidence>
<protein>
    <submittedName>
        <fullName evidence="2">Uncharacterized protein</fullName>
    </submittedName>
</protein>
<dbReference type="EMBL" id="CP012357">
    <property type="protein sequence ID" value="AKX34333.1"/>
    <property type="molecule type" value="Genomic_DNA"/>
</dbReference>
<accession>A0A0K1W2D9</accession>
<keyword evidence="3" id="KW-1185">Reference proteome</keyword>
<dbReference type="InterPro" id="IPR007880">
    <property type="entry name" value="Spiralin"/>
</dbReference>
<name>A0A0K1W2D9_9MOLU</name>
<organism evidence="2 3">
    <name type="scientific">Spiroplasma litorale</name>
    <dbReference type="NCBI Taxonomy" id="216942"/>
    <lineage>
        <taxon>Bacteria</taxon>
        <taxon>Bacillati</taxon>
        <taxon>Mycoplasmatota</taxon>
        <taxon>Mollicutes</taxon>
        <taxon>Entomoplasmatales</taxon>
        <taxon>Spiroplasmataceae</taxon>
        <taxon>Spiroplasma</taxon>
    </lineage>
</organism>
<sequence length="267" mass="29553">MNTIGKELSPKSNKEEDAKTAATEEITKLSPGAKLNADYTFSGFKEATPESAGSIMVNSVSTSKLLKNNATFTLKYVETRTTDLANSEIEKNLGTINGAVSSITLDLIIKVFNEKNNKYKITSDDIEFVNQPTATEAKIKAKSTSKNYYGQTTLAFKYFLNYIQFEGQSDNNTSYDEQTKTMVVSYEKEKEISFKTNAAGAYTNSENLVKPTNVNSNNFILNFLGNAGASYYTTKVESIKANVETKVKIVYGTYEVELTIKITEFIA</sequence>
<dbReference type="GO" id="GO:0016020">
    <property type="term" value="C:membrane"/>
    <property type="evidence" value="ECO:0007669"/>
    <property type="project" value="InterPro"/>
</dbReference>
<dbReference type="AlphaFoldDB" id="A0A0K1W2D9"/>
<dbReference type="KEGG" id="sll:SLITO_v1c07080"/>
<evidence type="ECO:0000313" key="3">
    <source>
        <dbReference type="Proteomes" id="UP000067476"/>
    </source>
</evidence>
<reference evidence="2 3" key="1">
    <citation type="journal article" date="2015" name="Genome Announc.">
        <title>Complete Genome Sequence of Spiroplasma litorale TN-1T (DSM 21781), a Bacterium Isolated from a Green-Eyed Horsefly (Tabanus nigrovittatus).</title>
        <authorList>
            <person name="Lo W.S."/>
            <person name="Lai Y.C."/>
            <person name="Lien Y.W."/>
            <person name="Wang T.H."/>
            <person name="Kuo C.H."/>
        </authorList>
    </citation>
    <scope>NUCLEOTIDE SEQUENCE [LARGE SCALE GENOMIC DNA]</scope>
    <source>
        <strain evidence="2 3">TN-1</strain>
    </source>
</reference>
<dbReference type="Proteomes" id="UP000067476">
    <property type="component" value="Chromosome"/>
</dbReference>
<proteinExistence type="predicted"/>
<dbReference type="RefSeq" id="WP_075058424.1">
    <property type="nucleotide sequence ID" value="NZ_CP012357.1"/>
</dbReference>
<evidence type="ECO:0000256" key="1">
    <source>
        <dbReference type="SAM" id="MobiDB-lite"/>
    </source>
</evidence>
<feature type="compositionally biased region" description="Basic and acidic residues" evidence="1">
    <location>
        <begin position="8"/>
        <end position="19"/>
    </location>
</feature>
<gene>
    <name evidence="2" type="ORF">SLITO_v1c07080</name>
</gene>
<feature type="region of interest" description="Disordered" evidence="1">
    <location>
        <begin position="1"/>
        <end position="25"/>
    </location>
</feature>
<dbReference type="PATRIC" id="fig|216942.3.peg.718"/>
<dbReference type="Pfam" id="PF05215">
    <property type="entry name" value="Spiralin"/>
    <property type="match status" value="1"/>
</dbReference>